<dbReference type="SUPFAM" id="SSF102705">
    <property type="entry name" value="NIF3 (NGG1p interacting factor 3)-like"/>
    <property type="match status" value="1"/>
</dbReference>
<keyword evidence="7" id="KW-1185">Reference proteome</keyword>
<organism evidence="6 7">
    <name type="scientific">Baekduia soli</name>
    <dbReference type="NCBI Taxonomy" id="496014"/>
    <lineage>
        <taxon>Bacteria</taxon>
        <taxon>Bacillati</taxon>
        <taxon>Actinomycetota</taxon>
        <taxon>Thermoleophilia</taxon>
        <taxon>Solirubrobacterales</taxon>
        <taxon>Baekduiaceae</taxon>
        <taxon>Baekduia</taxon>
    </lineage>
</organism>
<keyword evidence="4 5" id="KW-0479">Metal-binding</keyword>
<dbReference type="EMBL" id="CP042430">
    <property type="protein sequence ID" value="QEC50259.1"/>
    <property type="molecule type" value="Genomic_DNA"/>
</dbReference>
<dbReference type="KEGG" id="bsol:FSW04_23540"/>
<dbReference type="PANTHER" id="PTHR13799">
    <property type="entry name" value="NGG1 INTERACTING FACTOR 3"/>
    <property type="match status" value="1"/>
</dbReference>
<dbReference type="InterPro" id="IPR002678">
    <property type="entry name" value="DUF34/NIF3"/>
</dbReference>
<dbReference type="Pfam" id="PF01784">
    <property type="entry name" value="DUF34_NIF3"/>
    <property type="match status" value="1"/>
</dbReference>
<gene>
    <name evidence="6" type="ORF">FSW04_23540</name>
</gene>
<evidence type="ECO:0000313" key="7">
    <source>
        <dbReference type="Proteomes" id="UP000321805"/>
    </source>
</evidence>
<reference evidence="6 7" key="1">
    <citation type="journal article" date="2018" name="J. Microbiol.">
        <title>Baekduia soli gen. nov., sp. nov., a novel bacterium isolated from the soil of Baekdu Mountain and proposal of a novel family name, Baekduiaceae fam. nov.</title>
        <authorList>
            <person name="An D.S."/>
            <person name="Siddiqi M.Z."/>
            <person name="Kim K.H."/>
            <person name="Yu H.S."/>
            <person name="Im W.T."/>
        </authorList>
    </citation>
    <scope>NUCLEOTIDE SEQUENCE [LARGE SCALE GENOMIC DNA]</scope>
    <source>
        <strain evidence="6 7">BR7-21</strain>
    </source>
</reference>
<feature type="binding site" evidence="5">
    <location>
        <position position="65"/>
    </location>
    <ligand>
        <name>a divalent metal cation</name>
        <dbReference type="ChEBI" id="CHEBI:60240"/>
        <label>1</label>
    </ligand>
</feature>
<dbReference type="PANTHER" id="PTHR13799:SF14">
    <property type="entry name" value="GTP CYCLOHYDROLASE 1 TYPE 2 HOMOLOG"/>
    <property type="match status" value="1"/>
</dbReference>
<comment type="similarity">
    <text evidence="1">Belongs to the GTP cyclohydrolase I type 2/NIF3 family.</text>
</comment>
<dbReference type="OrthoDB" id="9800881at2"/>
<dbReference type="AlphaFoldDB" id="A0A5B8UAM2"/>
<proteinExistence type="inferred from homology"/>
<dbReference type="InterPro" id="IPR036069">
    <property type="entry name" value="DUF34/NIF3_sf"/>
</dbReference>
<evidence type="ECO:0000256" key="1">
    <source>
        <dbReference type="ARBA" id="ARBA00006964"/>
    </source>
</evidence>
<feature type="binding site" evidence="5">
    <location>
        <position position="102"/>
    </location>
    <ligand>
        <name>a divalent metal cation</name>
        <dbReference type="ChEBI" id="CHEBI:60240"/>
        <label>1</label>
    </ligand>
</feature>
<dbReference type="RefSeq" id="WP_146922708.1">
    <property type="nucleotide sequence ID" value="NZ_CP042430.1"/>
</dbReference>
<evidence type="ECO:0000256" key="5">
    <source>
        <dbReference type="PIRSR" id="PIRSR602678-1"/>
    </source>
</evidence>
<dbReference type="GO" id="GO:0046872">
    <property type="term" value="F:metal ion binding"/>
    <property type="evidence" value="ECO:0007669"/>
    <property type="project" value="UniProtKB-KW"/>
</dbReference>
<evidence type="ECO:0000256" key="3">
    <source>
        <dbReference type="ARBA" id="ARBA00022112"/>
    </source>
</evidence>
<feature type="binding site" evidence="5">
    <location>
        <position position="222"/>
    </location>
    <ligand>
        <name>a divalent metal cation</name>
        <dbReference type="ChEBI" id="CHEBI:60240"/>
        <label>1</label>
    </ligand>
</feature>
<evidence type="ECO:0000313" key="6">
    <source>
        <dbReference type="EMBL" id="QEC50259.1"/>
    </source>
</evidence>
<sequence>MPSPRALTDHLDALLEIDDFRDYGPNGLQVPANADVQTVVTGVSAHVDLFSAAAQEGADLIVVHHGLFWRGQPLEVTAPMYRRLRLLFDHDMALAAYHLPLDAHPRHGNNALLAEGLGGLRPRPFAASEGRDIGVRVEFDGDGLGLAELTDRVRDLVGGREPLVVDGGPERIRSLGIVSGGGTDYVHEAVALGLDAFLTGEPAERAFGIARDEGIHFLAAGHHATETFGVRRLGDLLADEFGVRHVFVDVPNPI</sequence>
<evidence type="ECO:0000256" key="2">
    <source>
        <dbReference type="ARBA" id="ARBA00011643"/>
    </source>
</evidence>
<name>A0A5B8UAM2_9ACTN</name>
<dbReference type="Proteomes" id="UP000321805">
    <property type="component" value="Chromosome"/>
</dbReference>
<evidence type="ECO:0000256" key="4">
    <source>
        <dbReference type="ARBA" id="ARBA00022723"/>
    </source>
</evidence>
<dbReference type="NCBIfam" id="TIGR00486">
    <property type="entry name" value="YbgI_SA1388"/>
    <property type="match status" value="1"/>
</dbReference>
<feature type="binding site" evidence="5">
    <location>
        <position position="226"/>
    </location>
    <ligand>
        <name>a divalent metal cation</name>
        <dbReference type="ChEBI" id="CHEBI:60240"/>
        <label>1</label>
    </ligand>
</feature>
<protein>
    <recommendedName>
        <fullName evidence="3">GTP cyclohydrolase 1 type 2 homolog</fullName>
    </recommendedName>
</protein>
<feature type="binding site" evidence="5">
    <location>
        <position position="64"/>
    </location>
    <ligand>
        <name>a divalent metal cation</name>
        <dbReference type="ChEBI" id="CHEBI:60240"/>
        <label>2</label>
    </ligand>
</feature>
<comment type="subunit">
    <text evidence="2">Homohexamer.</text>
</comment>
<accession>A0A5B8UAM2</accession>
<dbReference type="GO" id="GO:0005737">
    <property type="term" value="C:cytoplasm"/>
    <property type="evidence" value="ECO:0007669"/>
    <property type="project" value="TreeGrafter"/>
</dbReference>
<dbReference type="Gene3D" id="3.40.1390.30">
    <property type="entry name" value="NIF3 (NGG1p interacting factor 3)-like"/>
    <property type="match status" value="2"/>
</dbReference>